<feature type="domain" description="PRC-barrel" evidence="2">
    <location>
        <begin position="120"/>
        <end position="165"/>
    </location>
</feature>
<dbReference type="Pfam" id="PF05239">
    <property type="entry name" value="PRC"/>
    <property type="match status" value="1"/>
</dbReference>
<evidence type="ECO:0000259" key="2">
    <source>
        <dbReference type="Pfam" id="PF05239"/>
    </source>
</evidence>
<accession>A0A4Z1CBM9</accession>
<protein>
    <submittedName>
        <fullName evidence="3">PRC-barrel domain containing protein</fullName>
    </submittedName>
</protein>
<dbReference type="InterPro" id="IPR011033">
    <property type="entry name" value="PRC_barrel-like_sf"/>
</dbReference>
<organism evidence="3 4">
    <name type="scientific">Paracoccus liaowanqingii</name>
    <dbReference type="NCBI Taxonomy" id="2560053"/>
    <lineage>
        <taxon>Bacteria</taxon>
        <taxon>Pseudomonadati</taxon>
        <taxon>Pseudomonadota</taxon>
        <taxon>Alphaproteobacteria</taxon>
        <taxon>Rhodobacterales</taxon>
        <taxon>Paracoccaceae</taxon>
        <taxon>Paracoccus</taxon>
    </lineage>
</organism>
<evidence type="ECO:0000313" key="4">
    <source>
        <dbReference type="Proteomes" id="UP000297972"/>
    </source>
</evidence>
<feature type="signal peptide" evidence="1">
    <location>
        <begin position="1"/>
        <end position="16"/>
    </location>
</feature>
<dbReference type="AlphaFoldDB" id="A0A4Z1CBM9"/>
<dbReference type="SUPFAM" id="SSF50346">
    <property type="entry name" value="PRC-barrel domain"/>
    <property type="match status" value="1"/>
</dbReference>
<feature type="chain" id="PRO_5021365474" evidence="1">
    <location>
        <begin position="17"/>
        <end position="200"/>
    </location>
</feature>
<evidence type="ECO:0000256" key="1">
    <source>
        <dbReference type="SAM" id="SignalP"/>
    </source>
</evidence>
<dbReference type="EMBL" id="SRPG01000056">
    <property type="protein sequence ID" value="TGN62112.1"/>
    <property type="molecule type" value="Genomic_DNA"/>
</dbReference>
<evidence type="ECO:0000313" key="3">
    <source>
        <dbReference type="EMBL" id="TGN62112.1"/>
    </source>
</evidence>
<sequence>MMTTAAALTLSTAAFAQTTTTEPMTTAPMATETVPAETMPAETMPADTMATDPMTTDTMATDATMDPAMAHEAIVPMSDTNPGISASWFQGKAIYTTNQPSTTMWDDDADWGTERPGDWEQIGEVSDVVLSGDGQVMGYIVDIGGFLGLGEHTVMLSPDVANLVDFDDAVLWGDDTAFATNYTQEELEALPEVEADYILN</sequence>
<proteinExistence type="predicted"/>
<keyword evidence="4" id="KW-1185">Reference proteome</keyword>
<keyword evidence="1" id="KW-0732">Signal</keyword>
<reference evidence="3 4" key="1">
    <citation type="submission" date="2019-03" db="EMBL/GenBank/DDBJ databases">
        <authorList>
            <person name="Li J."/>
        </authorList>
    </citation>
    <scope>NUCLEOTIDE SEQUENCE [LARGE SCALE GENOMIC DNA]</scope>
    <source>
        <strain evidence="3 4">3058</strain>
    </source>
</reference>
<gene>
    <name evidence="3" type="ORF">E4L95_07850</name>
</gene>
<comment type="caution">
    <text evidence="3">The sequence shown here is derived from an EMBL/GenBank/DDBJ whole genome shotgun (WGS) entry which is preliminary data.</text>
</comment>
<name>A0A4Z1CBM9_9RHOB</name>
<dbReference type="Gene3D" id="2.30.30.240">
    <property type="entry name" value="PRC-barrel domain"/>
    <property type="match status" value="1"/>
</dbReference>
<dbReference type="Proteomes" id="UP000297972">
    <property type="component" value="Unassembled WGS sequence"/>
</dbReference>
<dbReference type="InterPro" id="IPR027275">
    <property type="entry name" value="PRC-brl_dom"/>
</dbReference>